<sequence length="492" mass="53740">MEQQMQLALEIDLSAASLQNQVFRQIHGLIVSGRLKPGARLPGTRALSEQLGVSRNTIILAYETLTSEGYLESREGAGTYVSTTLPDNSLSVASVSNQNATYQKPVHLFVPVADDAKRSVAPSEIVCDFALESTDPACFPRSVWRRLTNWRMQSSKFNLTYSGTPKGLRDLRETLAAYLGASRGISCNPDQIVIVTGVQQALNVAAHLFVRAGTTVAMEAPGCGTTADLFRAYGAHIAPVPVDQSGIVVRHLPQSRNGVAFVTSARQYPMGVMLSASRRDILLGWADQTDSHIVEVDFDTEIRYQGSPPPPLKSLDTYGRVVYVGSFAASIGPGLRVGYMVLPPHLVNPAVHAASLLDHGFPCTGVPWLEQAVLNDFIETGAFEKHLRKIRKTYMARRDCLILALQKHIGSVQINPVHCGTHLVWELPPDLPSAVELQTLMLRQQVGVYTLRDKNIGDADYLENCDRYLLLGFAALSEPAIEEGISRLAKVL</sequence>
<gene>
    <name evidence="7" type="ORF">BSZ19_35720</name>
</gene>
<dbReference type="InterPro" id="IPR036388">
    <property type="entry name" value="WH-like_DNA-bd_sf"/>
</dbReference>
<evidence type="ECO:0000256" key="5">
    <source>
        <dbReference type="ARBA" id="ARBA00023163"/>
    </source>
</evidence>
<dbReference type="InterPro" id="IPR036390">
    <property type="entry name" value="WH_DNA-bd_sf"/>
</dbReference>
<dbReference type="Pfam" id="PF00155">
    <property type="entry name" value="Aminotran_1_2"/>
    <property type="match status" value="1"/>
</dbReference>
<keyword evidence="5" id="KW-0804">Transcription</keyword>
<dbReference type="GO" id="GO:0030170">
    <property type="term" value="F:pyridoxal phosphate binding"/>
    <property type="evidence" value="ECO:0007669"/>
    <property type="project" value="InterPro"/>
</dbReference>
<feature type="domain" description="HTH gntR-type" evidence="6">
    <location>
        <begin position="16"/>
        <end position="84"/>
    </location>
</feature>
<evidence type="ECO:0000313" key="7">
    <source>
        <dbReference type="EMBL" id="OSJ26604.1"/>
    </source>
</evidence>
<evidence type="ECO:0000256" key="3">
    <source>
        <dbReference type="ARBA" id="ARBA00023015"/>
    </source>
</evidence>
<dbReference type="RefSeq" id="WP_085403799.1">
    <property type="nucleotide sequence ID" value="NZ_NAFL01000276.1"/>
</dbReference>
<dbReference type="InterPro" id="IPR015421">
    <property type="entry name" value="PyrdxlP-dep_Trfase_major"/>
</dbReference>
<name>A0A1Y2JHL7_BRAJP</name>
<dbReference type="InterPro" id="IPR051446">
    <property type="entry name" value="HTH_trans_reg/aminotransferase"/>
</dbReference>
<dbReference type="PROSITE" id="PS50949">
    <property type="entry name" value="HTH_GNTR"/>
    <property type="match status" value="1"/>
</dbReference>
<evidence type="ECO:0000256" key="4">
    <source>
        <dbReference type="ARBA" id="ARBA00023125"/>
    </source>
</evidence>
<evidence type="ECO:0000259" key="6">
    <source>
        <dbReference type="PROSITE" id="PS50949"/>
    </source>
</evidence>
<protein>
    <recommendedName>
        <fullName evidence="6">HTH gntR-type domain-containing protein</fullName>
    </recommendedName>
</protein>
<dbReference type="InterPro" id="IPR015424">
    <property type="entry name" value="PyrdxlP-dep_Trfase"/>
</dbReference>
<keyword evidence="3" id="KW-0805">Transcription regulation</keyword>
<dbReference type="SUPFAM" id="SSF46785">
    <property type="entry name" value="Winged helix' DNA-binding domain"/>
    <property type="match status" value="1"/>
</dbReference>
<dbReference type="Pfam" id="PF00392">
    <property type="entry name" value="GntR"/>
    <property type="match status" value="1"/>
</dbReference>
<dbReference type="CDD" id="cd07377">
    <property type="entry name" value="WHTH_GntR"/>
    <property type="match status" value="1"/>
</dbReference>
<evidence type="ECO:0000256" key="2">
    <source>
        <dbReference type="ARBA" id="ARBA00022898"/>
    </source>
</evidence>
<dbReference type="AlphaFoldDB" id="A0A1Y2JHL7"/>
<dbReference type="Gene3D" id="1.10.10.10">
    <property type="entry name" value="Winged helix-like DNA-binding domain superfamily/Winged helix DNA-binding domain"/>
    <property type="match status" value="1"/>
</dbReference>
<reference evidence="7 8" key="1">
    <citation type="submission" date="2017-03" db="EMBL/GenBank/DDBJ databases">
        <title>Whole genome sequences of fourteen strains of Bradyrhizobium canariense and one strain of Bradyrhizobium japonicum isolated from Lupinus (Papilionoideae: Genisteae) species in Algeria.</title>
        <authorList>
            <person name="Crovadore J."/>
            <person name="Chekireb D."/>
            <person name="Brachmann A."/>
            <person name="Chablais R."/>
            <person name="Cochard B."/>
            <person name="Lefort F."/>
        </authorList>
    </citation>
    <scope>NUCLEOTIDE SEQUENCE [LARGE SCALE GENOMIC DNA]</scope>
    <source>
        <strain evidence="7 8">UBMA197</strain>
    </source>
</reference>
<organism evidence="7 8">
    <name type="scientific">Bradyrhizobium japonicum</name>
    <dbReference type="NCBI Taxonomy" id="375"/>
    <lineage>
        <taxon>Bacteria</taxon>
        <taxon>Pseudomonadati</taxon>
        <taxon>Pseudomonadota</taxon>
        <taxon>Alphaproteobacteria</taxon>
        <taxon>Hyphomicrobiales</taxon>
        <taxon>Nitrobacteraceae</taxon>
        <taxon>Bradyrhizobium</taxon>
    </lineage>
</organism>
<accession>A0A1Y2JHL7</accession>
<dbReference type="PANTHER" id="PTHR46577:SF1">
    <property type="entry name" value="HTH-TYPE TRANSCRIPTIONAL REGULATORY PROTEIN GABR"/>
    <property type="match status" value="1"/>
</dbReference>
<comment type="caution">
    <text evidence="7">The sequence shown here is derived from an EMBL/GenBank/DDBJ whole genome shotgun (WGS) entry which is preliminary data.</text>
</comment>
<dbReference type="SUPFAM" id="SSF53383">
    <property type="entry name" value="PLP-dependent transferases"/>
    <property type="match status" value="1"/>
</dbReference>
<dbReference type="Proteomes" id="UP000193335">
    <property type="component" value="Unassembled WGS sequence"/>
</dbReference>
<dbReference type="InterPro" id="IPR000524">
    <property type="entry name" value="Tscrpt_reg_HTH_GntR"/>
</dbReference>
<dbReference type="PANTHER" id="PTHR46577">
    <property type="entry name" value="HTH-TYPE TRANSCRIPTIONAL REGULATORY PROTEIN GABR"/>
    <property type="match status" value="1"/>
</dbReference>
<dbReference type="SMART" id="SM00345">
    <property type="entry name" value="HTH_GNTR"/>
    <property type="match status" value="1"/>
</dbReference>
<dbReference type="InterPro" id="IPR004839">
    <property type="entry name" value="Aminotransferase_I/II_large"/>
</dbReference>
<keyword evidence="2" id="KW-0663">Pyridoxal phosphate</keyword>
<dbReference type="GO" id="GO:0003700">
    <property type="term" value="F:DNA-binding transcription factor activity"/>
    <property type="evidence" value="ECO:0007669"/>
    <property type="project" value="InterPro"/>
</dbReference>
<comment type="similarity">
    <text evidence="1">In the C-terminal section; belongs to the class-I pyridoxal-phosphate-dependent aminotransferase family.</text>
</comment>
<dbReference type="EMBL" id="NAFL01000276">
    <property type="protein sequence ID" value="OSJ26604.1"/>
    <property type="molecule type" value="Genomic_DNA"/>
</dbReference>
<evidence type="ECO:0000256" key="1">
    <source>
        <dbReference type="ARBA" id="ARBA00005384"/>
    </source>
</evidence>
<proteinExistence type="inferred from homology"/>
<dbReference type="CDD" id="cd00609">
    <property type="entry name" value="AAT_like"/>
    <property type="match status" value="1"/>
</dbReference>
<dbReference type="Gene3D" id="3.40.640.10">
    <property type="entry name" value="Type I PLP-dependent aspartate aminotransferase-like (Major domain)"/>
    <property type="match status" value="1"/>
</dbReference>
<dbReference type="PRINTS" id="PR00035">
    <property type="entry name" value="HTHGNTR"/>
</dbReference>
<dbReference type="GO" id="GO:0003677">
    <property type="term" value="F:DNA binding"/>
    <property type="evidence" value="ECO:0007669"/>
    <property type="project" value="UniProtKB-KW"/>
</dbReference>
<evidence type="ECO:0000313" key="8">
    <source>
        <dbReference type="Proteomes" id="UP000193335"/>
    </source>
</evidence>
<keyword evidence="4" id="KW-0238">DNA-binding</keyword>